<evidence type="ECO:0000313" key="5">
    <source>
        <dbReference type="EMBL" id="GFO15974.1"/>
    </source>
</evidence>
<dbReference type="InterPro" id="IPR011009">
    <property type="entry name" value="Kinase-like_dom_sf"/>
</dbReference>
<dbReference type="Gene3D" id="1.10.510.10">
    <property type="entry name" value="Transferase(Phosphotransferase) domain 1"/>
    <property type="match status" value="1"/>
</dbReference>
<feature type="compositionally biased region" description="Polar residues" evidence="3">
    <location>
        <begin position="513"/>
        <end position="526"/>
    </location>
</feature>
<gene>
    <name evidence="5" type="ORF">PoB_004247900</name>
</gene>
<dbReference type="InterPro" id="IPR000719">
    <property type="entry name" value="Prot_kinase_dom"/>
</dbReference>
<dbReference type="Pfam" id="PF00069">
    <property type="entry name" value="Pkinase"/>
    <property type="match status" value="1"/>
</dbReference>
<feature type="compositionally biased region" description="Basic and acidic residues" evidence="3">
    <location>
        <begin position="381"/>
        <end position="396"/>
    </location>
</feature>
<feature type="compositionally biased region" description="Basic and acidic residues" evidence="3">
    <location>
        <begin position="916"/>
        <end position="925"/>
    </location>
</feature>
<comment type="caution">
    <text evidence="5">The sequence shown here is derived from an EMBL/GenBank/DDBJ whole genome shotgun (WGS) entry which is preliminary data.</text>
</comment>
<feature type="compositionally biased region" description="Polar residues" evidence="3">
    <location>
        <begin position="455"/>
        <end position="476"/>
    </location>
</feature>
<feature type="compositionally biased region" description="Basic and acidic residues" evidence="3">
    <location>
        <begin position="779"/>
        <end position="797"/>
    </location>
</feature>
<dbReference type="SUPFAM" id="SSF56112">
    <property type="entry name" value="Protein kinase-like (PK-like)"/>
    <property type="match status" value="1"/>
</dbReference>
<feature type="compositionally biased region" description="Basic and acidic residues" evidence="3">
    <location>
        <begin position="627"/>
        <end position="643"/>
    </location>
</feature>
<reference evidence="5 6" key="1">
    <citation type="journal article" date="2021" name="Elife">
        <title>Chloroplast acquisition without the gene transfer in kleptoplastic sea slugs, Plakobranchus ocellatus.</title>
        <authorList>
            <person name="Maeda T."/>
            <person name="Takahashi S."/>
            <person name="Yoshida T."/>
            <person name="Shimamura S."/>
            <person name="Takaki Y."/>
            <person name="Nagai Y."/>
            <person name="Toyoda A."/>
            <person name="Suzuki Y."/>
            <person name="Arimoto A."/>
            <person name="Ishii H."/>
            <person name="Satoh N."/>
            <person name="Nishiyama T."/>
            <person name="Hasebe M."/>
            <person name="Maruyama T."/>
            <person name="Minagawa J."/>
            <person name="Obokata J."/>
            <person name="Shigenobu S."/>
        </authorList>
    </citation>
    <scope>NUCLEOTIDE SEQUENCE [LARGE SCALE GENOMIC DNA]</scope>
</reference>
<feature type="compositionally biased region" description="Basic and acidic residues" evidence="3">
    <location>
        <begin position="890"/>
        <end position="900"/>
    </location>
</feature>
<protein>
    <submittedName>
        <fullName evidence="5">Cyclin-dependent kinase-like 5</fullName>
    </submittedName>
</protein>
<keyword evidence="5" id="KW-0418">Kinase</keyword>
<feature type="compositionally biased region" description="Low complexity" evidence="3">
    <location>
        <begin position="273"/>
        <end position="287"/>
    </location>
</feature>
<feature type="compositionally biased region" description="Basic and acidic residues" evidence="3">
    <location>
        <begin position="351"/>
        <end position="364"/>
    </location>
</feature>
<evidence type="ECO:0000256" key="2">
    <source>
        <dbReference type="ARBA" id="ARBA00022840"/>
    </source>
</evidence>
<dbReference type="AlphaFoldDB" id="A0AAV4BC86"/>
<feature type="region of interest" description="Disordered" evidence="3">
    <location>
        <begin position="345"/>
        <end position="491"/>
    </location>
</feature>
<keyword evidence="6" id="KW-1185">Reference proteome</keyword>
<dbReference type="InterPro" id="IPR050117">
    <property type="entry name" value="MAPK"/>
</dbReference>
<feature type="compositionally biased region" description="Gly residues" evidence="3">
    <location>
        <begin position="798"/>
        <end position="807"/>
    </location>
</feature>
<keyword evidence="5" id="KW-0808">Transferase</keyword>
<dbReference type="SMART" id="SM00220">
    <property type="entry name" value="S_TKc"/>
    <property type="match status" value="1"/>
</dbReference>
<feature type="compositionally biased region" description="Basic and acidic residues" evidence="3">
    <location>
        <begin position="182"/>
        <end position="213"/>
    </location>
</feature>
<feature type="compositionally biased region" description="Polar residues" evidence="3">
    <location>
        <begin position="879"/>
        <end position="888"/>
    </location>
</feature>
<evidence type="ECO:0000256" key="3">
    <source>
        <dbReference type="SAM" id="MobiDB-lite"/>
    </source>
</evidence>
<feature type="region of interest" description="Disordered" evidence="3">
    <location>
        <begin position="595"/>
        <end position="645"/>
    </location>
</feature>
<feature type="region of interest" description="Disordered" evidence="3">
    <location>
        <begin position="756"/>
        <end position="824"/>
    </location>
</feature>
<dbReference type="GO" id="GO:0005524">
    <property type="term" value="F:ATP binding"/>
    <property type="evidence" value="ECO:0007669"/>
    <property type="project" value="UniProtKB-KW"/>
</dbReference>
<feature type="compositionally biased region" description="Polar residues" evidence="3">
    <location>
        <begin position="815"/>
        <end position="824"/>
    </location>
</feature>
<sequence>MGRKRLTTYSFARNIAGGSNGLYTDYVATRWYRSPELLIGAPYGKAVDVWAIGCIMGELSDGQALFPGDSEIDQLYVIQKILGPLPDDQMRVFQKNPRFHGLKFPAVKRPKTLEKHYHGVIMSVALDFMKGCLRLDPSDRVTSAECVNHVLFQTDRAMDRSPGLPVKIGSGHSSSKRRKTDNKHSSDPAPVHDENKPMDIDASDNKKLSMKKDDDDDDEEIEAPITSKYLKQVRNQSTANSARSTLKSAQTSDDTSRSEQLQSHPHPNNRSGTPAPNTNSNSATSDSTSTIILSRLHPGNDAAGNTSHLEPINASVEQEKLVRPSMIKESVMNIEYSLPEHTVANPVKVNNNDKESRVLRESTLRKSAKSNRAAGGGLKVDASRDWRKPQQAEAERNSGPFAKLSKEKEQFEIEGDEQSRNNNVGYSRLDAHESSNMGGQTNHSSNHRNVYHQGGSESQPISVSNNAHIGQLNDSFPQKKPGANNAQGNLDNRHLSTFADFRAGNILDFSAAHNSNSLQGGTSAKSRQGRVRDQQRSASEDDVADASNSLNFHDGSSADGTSYHFHNQQQQHEGMFLLPSESRFLKSKSGAYLTSDDTHHGTKAGAKVTSSSSIGGSGFGGASHTSSHYELDSSIHQQEEKRPQNANNTNTYFVMAHQGTEHGLPGGSSASTSKILGAGHQQATDRRKFLNDSTQKEIQRIRSSTLLKKKARENREREQAAKEAMSGIMVTGQQNQQSQPGVQTITDKLSDARLQSSGTIDKGRETPYLVPQSRQGRGRYLDFGHPQRDVRDARDNRGGGAGGGPGGFHQAPGYQAQSQRQYGRYPHSNQLRAESPSVGSLMSWRMSEGTGQNVFNLARKKKKKFMQMPEPFEDGRLSPSVSLRNPSRLSRYDPADRENEADLMDPSTALTPREALLSHRDRDRGLATPTPVPYHPSAGAAAAGGVAGGNPKGGGGGGEQGRRGSYTSKQPVNLRRSAATTVPNERVGRLQPLNKSQTMTFSNHQQQQQQHQHSNNKNSHGTSNNNSNKHSGVSSNMVPSTDDLRPSGHGSRARQGSLFLEDEVTPRIYGVYPELRGGRGAATGRAGRGNNQHF</sequence>
<evidence type="ECO:0000256" key="1">
    <source>
        <dbReference type="ARBA" id="ARBA00022741"/>
    </source>
</evidence>
<name>A0AAV4BC86_9GAST</name>
<feature type="region of interest" description="Disordered" evidence="3">
    <location>
        <begin position="513"/>
        <end position="563"/>
    </location>
</feature>
<evidence type="ECO:0000259" key="4">
    <source>
        <dbReference type="PROSITE" id="PS50011"/>
    </source>
</evidence>
<feature type="compositionally biased region" description="Low complexity" evidence="3">
    <location>
        <begin position="1002"/>
        <end position="1032"/>
    </location>
</feature>
<proteinExistence type="predicted"/>
<feature type="compositionally biased region" description="Polar residues" evidence="3">
    <location>
        <begin position="434"/>
        <end position="444"/>
    </location>
</feature>
<feature type="region of interest" description="Disordered" evidence="3">
    <location>
        <begin position="659"/>
        <end position="717"/>
    </location>
</feature>
<feature type="region of interest" description="Disordered" evidence="3">
    <location>
        <begin position="158"/>
        <end position="287"/>
    </location>
</feature>
<evidence type="ECO:0000313" key="6">
    <source>
        <dbReference type="Proteomes" id="UP000735302"/>
    </source>
</evidence>
<organism evidence="5 6">
    <name type="scientific">Plakobranchus ocellatus</name>
    <dbReference type="NCBI Taxonomy" id="259542"/>
    <lineage>
        <taxon>Eukaryota</taxon>
        <taxon>Metazoa</taxon>
        <taxon>Spiralia</taxon>
        <taxon>Lophotrochozoa</taxon>
        <taxon>Mollusca</taxon>
        <taxon>Gastropoda</taxon>
        <taxon>Heterobranchia</taxon>
        <taxon>Euthyneura</taxon>
        <taxon>Panpulmonata</taxon>
        <taxon>Sacoglossa</taxon>
        <taxon>Placobranchoidea</taxon>
        <taxon>Plakobranchidae</taxon>
        <taxon>Plakobranchus</taxon>
    </lineage>
</organism>
<feature type="compositionally biased region" description="Basic and acidic residues" evidence="3">
    <location>
        <begin position="683"/>
        <end position="700"/>
    </location>
</feature>
<feature type="compositionally biased region" description="Polar residues" evidence="3">
    <location>
        <begin position="233"/>
        <end position="272"/>
    </location>
</feature>
<dbReference type="GO" id="GO:0004672">
    <property type="term" value="F:protein kinase activity"/>
    <property type="evidence" value="ECO:0007669"/>
    <property type="project" value="InterPro"/>
</dbReference>
<keyword evidence="2" id="KW-0067">ATP-binding</keyword>
<accession>A0AAV4BC86</accession>
<dbReference type="PANTHER" id="PTHR24055">
    <property type="entry name" value="MITOGEN-ACTIVATED PROTEIN KINASE"/>
    <property type="match status" value="1"/>
</dbReference>
<keyword evidence="1" id="KW-0547">Nucleotide-binding</keyword>
<dbReference type="EMBL" id="BLXT01004632">
    <property type="protein sequence ID" value="GFO15974.1"/>
    <property type="molecule type" value="Genomic_DNA"/>
</dbReference>
<feature type="domain" description="Protein kinase" evidence="4">
    <location>
        <begin position="1"/>
        <end position="152"/>
    </location>
</feature>
<feature type="region of interest" description="Disordered" evidence="3">
    <location>
        <begin position="869"/>
        <end position="1059"/>
    </location>
</feature>
<feature type="compositionally biased region" description="Gly residues" evidence="3">
    <location>
        <begin position="945"/>
        <end position="959"/>
    </location>
</feature>
<dbReference type="PROSITE" id="PS50011">
    <property type="entry name" value="PROTEIN_KINASE_DOM"/>
    <property type="match status" value="1"/>
</dbReference>
<dbReference type="Proteomes" id="UP000735302">
    <property type="component" value="Unassembled WGS sequence"/>
</dbReference>
<feature type="compositionally biased region" description="Basic and acidic residues" evidence="3">
    <location>
        <begin position="530"/>
        <end position="539"/>
    </location>
</feature>